<keyword evidence="1" id="KW-0732">Signal</keyword>
<feature type="signal peptide" evidence="1">
    <location>
        <begin position="1"/>
        <end position="27"/>
    </location>
</feature>
<feature type="chain" id="PRO_5020993473" evidence="1">
    <location>
        <begin position="28"/>
        <end position="118"/>
    </location>
</feature>
<sequence length="118" mass="13546">MTKQFPLIPLAACITSFLLIGIPSTQAKQRCNAAMPPNPREYWSWRFIDGRKCWYEGKPMLSKSLLEWPVQISTQPHPSEELASALVEKAGDPMGSEEWTPTHPNTFDAMWRTRVEQR</sequence>
<dbReference type="AlphaFoldDB" id="A0A4U6S0P5"/>
<evidence type="ECO:0000256" key="1">
    <source>
        <dbReference type="SAM" id="SignalP"/>
    </source>
</evidence>
<protein>
    <submittedName>
        <fullName evidence="2">Uncharacterized protein</fullName>
    </submittedName>
</protein>
<reference evidence="2 3" key="1">
    <citation type="submission" date="2019-05" db="EMBL/GenBank/DDBJ databases">
        <title>Draft Genome of Bradyrhizobium elkanii strain SEMIA 938, Used in Commercial Inoculants for Lupinus spp. in Brazil.</title>
        <authorList>
            <person name="Hungria M."/>
            <person name="Delamuta J.R.M."/>
            <person name="Ribeiro R.A."/>
            <person name="Nogueira M.A."/>
        </authorList>
    </citation>
    <scope>NUCLEOTIDE SEQUENCE [LARGE SCALE GENOMIC DNA]</scope>
    <source>
        <strain evidence="2 3">Semia 938</strain>
    </source>
</reference>
<name>A0A4U6S0P5_BRAEL</name>
<dbReference type="EMBL" id="SZZP01000007">
    <property type="protein sequence ID" value="TKV81157.1"/>
    <property type="molecule type" value="Genomic_DNA"/>
</dbReference>
<proteinExistence type="predicted"/>
<evidence type="ECO:0000313" key="3">
    <source>
        <dbReference type="Proteomes" id="UP000305095"/>
    </source>
</evidence>
<dbReference type="Proteomes" id="UP000305095">
    <property type="component" value="Unassembled WGS sequence"/>
</dbReference>
<gene>
    <name evidence="2" type="ORF">FDV58_13550</name>
</gene>
<comment type="caution">
    <text evidence="2">The sequence shown here is derived from an EMBL/GenBank/DDBJ whole genome shotgun (WGS) entry which is preliminary data.</text>
</comment>
<organism evidence="2 3">
    <name type="scientific">Bradyrhizobium elkanii</name>
    <dbReference type="NCBI Taxonomy" id="29448"/>
    <lineage>
        <taxon>Bacteria</taxon>
        <taxon>Pseudomonadati</taxon>
        <taxon>Pseudomonadota</taxon>
        <taxon>Alphaproteobacteria</taxon>
        <taxon>Hyphomicrobiales</taxon>
        <taxon>Nitrobacteraceae</taxon>
        <taxon>Bradyrhizobium</taxon>
    </lineage>
</organism>
<accession>A0A4U6S0P5</accession>
<dbReference type="RefSeq" id="WP_137478673.1">
    <property type="nucleotide sequence ID" value="NZ_SZZP01000007.1"/>
</dbReference>
<evidence type="ECO:0000313" key="2">
    <source>
        <dbReference type="EMBL" id="TKV81157.1"/>
    </source>
</evidence>